<evidence type="ECO:0000259" key="1">
    <source>
        <dbReference type="PROSITE" id="PS51704"/>
    </source>
</evidence>
<dbReference type="GO" id="GO:0008081">
    <property type="term" value="F:phosphoric diester hydrolase activity"/>
    <property type="evidence" value="ECO:0007669"/>
    <property type="project" value="InterPro"/>
</dbReference>
<comment type="caution">
    <text evidence="2">The sequence shown here is derived from an EMBL/GenBank/DDBJ whole genome shotgun (WGS) entry which is preliminary data.</text>
</comment>
<dbReference type="InterPro" id="IPR030395">
    <property type="entry name" value="GP_PDE_dom"/>
</dbReference>
<feature type="domain" description="GP-PDE" evidence="1">
    <location>
        <begin position="1"/>
        <end position="85"/>
    </location>
</feature>
<evidence type="ECO:0000313" key="2">
    <source>
        <dbReference type="EMBL" id="EQD26758.1"/>
    </source>
</evidence>
<dbReference type="AlphaFoldDB" id="T0Y189"/>
<dbReference type="GO" id="GO:0006629">
    <property type="term" value="P:lipid metabolic process"/>
    <property type="evidence" value="ECO:0007669"/>
    <property type="project" value="InterPro"/>
</dbReference>
<dbReference type="Gene3D" id="3.20.20.190">
    <property type="entry name" value="Phosphatidylinositol (PI) phosphodiesterase"/>
    <property type="match status" value="1"/>
</dbReference>
<accession>T0Y189</accession>
<proteinExistence type="predicted"/>
<name>T0Y189_9ZZZZ</name>
<protein>
    <submittedName>
        <fullName evidence="2">Glycerophosphodiester phosphodiesterase</fullName>
    </submittedName>
</protein>
<gene>
    <name evidence="2" type="ORF">B1A_21778</name>
</gene>
<reference evidence="2" key="1">
    <citation type="submission" date="2013-08" db="EMBL/GenBank/DDBJ databases">
        <authorList>
            <person name="Mendez C."/>
            <person name="Richter M."/>
            <person name="Ferrer M."/>
            <person name="Sanchez J."/>
        </authorList>
    </citation>
    <scope>NUCLEOTIDE SEQUENCE</scope>
</reference>
<feature type="non-terminal residue" evidence="2">
    <location>
        <position position="1"/>
    </location>
</feature>
<dbReference type="InterPro" id="IPR017946">
    <property type="entry name" value="PLC-like_Pdiesterase_TIM-brl"/>
</dbReference>
<dbReference type="EMBL" id="AUZX01016097">
    <property type="protein sequence ID" value="EQD26758.1"/>
    <property type="molecule type" value="Genomic_DNA"/>
</dbReference>
<dbReference type="SUPFAM" id="SSF51695">
    <property type="entry name" value="PLC-like phosphodiesterases"/>
    <property type="match status" value="1"/>
</dbReference>
<organism evidence="2">
    <name type="scientific">mine drainage metagenome</name>
    <dbReference type="NCBI Taxonomy" id="410659"/>
    <lineage>
        <taxon>unclassified sequences</taxon>
        <taxon>metagenomes</taxon>
        <taxon>ecological metagenomes</taxon>
    </lineage>
</organism>
<dbReference type="PROSITE" id="PS51704">
    <property type="entry name" value="GP_PDE"/>
    <property type="match status" value="1"/>
</dbReference>
<dbReference type="Pfam" id="PF03009">
    <property type="entry name" value="GDPD"/>
    <property type="match status" value="1"/>
</dbReference>
<sequence length="90" mass="9710">PRLFLTGALIAGFPVDPVSVAKSCGSDTLSLYFEGVNKEYVELCHKGGIKVSVWTPNSEEEILDSVNAGVDSIASDKPDTVMKLLKRNIQ</sequence>
<reference evidence="2" key="2">
    <citation type="journal article" date="2014" name="ISME J.">
        <title>Microbial stratification in low pH oxic and suboxic macroscopic growths along an acid mine drainage.</title>
        <authorList>
            <person name="Mendez-Garcia C."/>
            <person name="Mesa V."/>
            <person name="Sprenger R.R."/>
            <person name="Richter M."/>
            <person name="Diez M.S."/>
            <person name="Solano J."/>
            <person name="Bargiela R."/>
            <person name="Golyshina O.V."/>
            <person name="Manteca A."/>
            <person name="Ramos J.L."/>
            <person name="Gallego J.R."/>
            <person name="Llorente I."/>
            <person name="Martins Dos Santos V.A."/>
            <person name="Jensen O.N."/>
            <person name="Pelaez A.I."/>
            <person name="Sanchez J."/>
            <person name="Ferrer M."/>
        </authorList>
    </citation>
    <scope>NUCLEOTIDE SEQUENCE</scope>
</reference>